<evidence type="ECO:0000313" key="1">
    <source>
        <dbReference type="EMBL" id="AOW01026.1"/>
    </source>
</evidence>
<evidence type="ECO:0000313" key="2">
    <source>
        <dbReference type="Proteomes" id="UP000182444"/>
    </source>
</evidence>
<dbReference type="VEuPathDB" id="FungiDB:YALI1_B01292g"/>
<organism evidence="1 2">
    <name type="scientific">Yarrowia lipolytica</name>
    <name type="common">Candida lipolytica</name>
    <dbReference type="NCBI Taxonomy" id="4952"/>
    <lineage>
        <taxon>Eukaryota</taxon>
        <taxon>Fungi</taxon>
        <taxon>Dikarya</taxon>
        <taxon>Ascomycota</taxon>
        <taxon>Saccharomycotina</taxon>
        <taxon>Dipodascomycetes</taxon>
        <taxon>Dipodascales</taxon>
        <taxon>Dipodascales incertae sedis</taxon>
        <taxon>Yarrowia</taxon>
    </lineage>
</organism>
<reference evidence="1 2" key="1">
    <citation type="journal article" date="2016" name="PLoS ONE">
        <title>Sequence Assembly of Yarrowia lipolytica Strain W29/CLIB89 Shows Transposable Element Diversity.</title>
        <authorList>
            <person name="Magnan C."/>
            <person name="Yu J."/>
            <person name="Chang I."/>
            <person name="Jahn E."/>
            <person name="Kanomata Y."/>
            <person name="Wu J."/>
            <person name="Zeller M."/>
            <person name="Oakes M."/>
            <person name="Baldi P."/>
            <person name="Sandmeyer S."/>
        </authorList>
    </citation>
    <scope>NUCLEOTIDE SEQUENCE [LARGE SCALE GENOMIC DNA]</scope>
    <source>
        <strain evidence="2">CLIB89(W29)</strain>
    </source>
</reference>
<dbReference type="GeneID" id="94582584"/>
<dbReference type="RefSeq" id="XP_068138022.1">
    <property type="nucleotide sequence ID" value="XM_068281921.1"/>
</dbReference>
<sequence length="99" mass="11155">MGQGQKRSPGSHDRSRRFKFPPCAITWDYIRTQNTHTWTTADTPVNVAGGKSSGINGTSRSNREAQRVLWLFLWAGRLDFELLVIFPSFSSDLSPSILK</sequence>
<dbReference type="AlphaFoldDB" id="A0A1D8N5X1"/>
<name>A0A1D8N5X1_YARLL</name>
<protein>
    <submittedName>
        <fullName evidence="1">Uncharacterized protein</fullName>
    </submittedName>
</protein>
<gene>
    <name evidence="1" type="ORF">YALI1_B01292g</name>
</gene>
<proteinExistence type="predicted"/>
<dbReference type="Proteomes" id="UP000182444">
    <property type="component" value="Chromosome 1B"/>
</dbReference>
<dbReference type="EMBL" id="CP017554">
    <property type="protein sequence ID" value="AOW01026.1"/>
    <property type="molecule type" value="Genomic_DNA"/>
</dbReference>
<accession>A0A1D8N5X1</accession>